<evidence type="ECO:0000313" key="1">
    <source>
        <dbReference type="EMBL" id="WAJ26563.1"/>
    </source>
</evidence>
<accession>A0ACD4NID0</accession>
<name>A0ACD4NID0_9HYPH</name>
<dbReference type="EMBL" id="CP113520">
    <property type="protein sequence ID" value="WAJ26563.1"/>
    <property type="molecule type" value="Genomic_DNA"/>
</dbReference>
<gene>
    <name evidence="1" type="ORF">OXU80_16980</name>
</gene>
<protein>
    <submittedName>
        <fullName evidence="1">PAS domain-containing protein</fullName>
    </submittedName>
</protein>
<reference evidence="1" key="1">
    <citation type="submission" date="2022-11" db="EMBL/GenBank/DDBJ databases">
        <title>beta-Carotene-producing bacterium, Jeongeuplla avenae sp. nov., alleviates the salt stress of Arabidopsis seedlings.</title>
        <authorList>
            <person name="Jiang L."/>
            <person name="Lee J."/>
        </authorList>
    </citation>
    <scope>NUCLEOTIDE SEQUENCE</scope>
    <source>
        <strain evidence="1">DY_R2A_6</strain>
    </source>
</reference>
<sequence>MRSASFQALFRALPSPHMIVDRDYRFVDANPAYEAVVMKRREDLLGRNLFDLFPGQGDNDARLRASIDRVFQSGRADTLAYIPYAIPLPDELGGGFDQRYWTAVHTPLLDAAGQVETVLQNTVDVTEITMRRAGEAQAETDSILSSEIALLQRAQEVEQAYEATRQESSHFRRLFQQAPAMIAVLSGPDHIFTFANDSFLRFFGGRSVVGLPLKAAIPEIDGQGLFEMLDDVYAHGTSFSGESIRLMLHRRPDAPTEEAFMDFSFQPVRDASGEPSGVFLQGTDRTDAARASRTQRVLIDELNHRVKNTLAAVQAIARQSFRNIRDPEAARYAFEARILALSKAHNLLSERHWEAASLHDLLRQELAEVDKDRVRLEGGEVELSAKATVALAMVFHELTMNALRYGALGPRRGWLHIAWERPQAGRPLRVVWRERMSEPPDPGAAPGFGIRLIKRIVEGELGGRFELDFGSEGVICRVEIEDAEGLNAAGSDL</sequence>
<proteinExistence type="predicted"/>
<dbReference type="Proteomes" id="UP001163223">
    <property type="component" value="Chromosome"/>
</dbReference>
<keyword evidence="2" id="KW-1185">Reference proteome</keyword>
<organism evidence="1 2">
    <name type="scientific">Antarcticirhabdus aurantiaca</name>
    <dbReference type="NCBI Taxonomy" id="2606717"/>
    <lineage>
        <taxon>Bacteria</taxon>
        <taxon>Pseudomonadati</taxon>
        <taxon>Pseudomonadota</taxon>
        <taxon>Alphaproteobacteria</taxon>
        <taxon>Hyphomicrobiales</taxon>
        <taxon>Aurantimonadaceae</taxon>
        <taxon>Antarcticirhabdus</taxon>
    </lineage>
</organism>
<evidence type="ECO:0000313" key="2">
    <source>
        <dbReference type="Proteomes" id="UP001163223"/>
    </source>
</evidence>